<dbReference type="PANTHER" id="PTHR11017">
    <property type="entry name" value="LEUCINE-RICH REPEAT-CONTAINING PROTEIN"/>
    <property type="match status" value="1"/>
</dbReference>
<feature type="region of interest" description="Disordered" evidence="4">
    <location>
        <begin position="636"/>
        <end position="659"/>
    </location>
</feature>
<feature type="region of interest" description="Disordered" evidence="4">
    <location>
        <begin position="753"/>
        <end position="776"/>
    </location>
</feature>
<proteinExistence type="predicted"/>
<gene>
    <name evidence="6" type="ORF">V6N11_038587</name>
</gene>
<organism evidence="6 7">
    <name type="scientific">Hibiscus sabdariffa</name>
    <name type="common">roselle</name>
    <dbReference type="NCBI Taxonomy" id="183260"/>
    <lineage>
        <taxon>Eukaryota</taxon>
        <taxon>Viridiplantae</taxon>
        <taxon>Streptophyta</taxon>
        <taxon>Embryophyta</taxon>
        <taxon>Tracheophyta</taxon>
        <taxon>Spermatophyta</taxon>
        <taxon>Magnoliopsida</taxon>
        <taxon>eudicotyledons</taxon>
        <taxon>Gunneridae</taxon>
        <taxon>Pentapetalae</taxon>
        <taxon>rosids</taxon>
        <taxon>malvids</taxon>
        <taxon>Malvales</taxon>
        <taxon>Malvaceae</taxon>
        <taxon>Malvoideae</taxon>
        <taxon>Hibiscus</taxon>
    </lineage>
</organism>
<dbReference type="SUPFAM" id="SSF52058">
    <property type="entry name" value="L domain-like"/>
    <property type="match status" value="2"/>
</dbReference>
<dbReference type="InterPro" id="IPR003591">
    <property type="entry name" value="Leu-rich_rpt_typical-subtyp"/>
</dbReference>
<accession>A0ABR2SL36</accession>
<dbReference type="InterPro" id="IPR032675">
    <property type="entry name" value="LRR_dom_sf"/>
</dbReference>
<dbReference type="PANTHER" id="PTHR11017:SF559">
    <property type="entry name" value="DISEASE RESISTANCE PROTEIN CHL1"/>
    <property type="match status" value="1"/>
</dbReference>
<keyword evidence="3" id="KW-0175">Coiled coil</keyword>
<sequence>MRSRLWDGKDTYYVLSENTATEAVQGIAMDHIGEQNKTLSADAFLKKKRLRLLRFFNAPNSRDITYFSKELRLLEWHGYPYKSFPPRFEPENLVALWLPYSRIEKLWKPNMPLHRLKLVDLKGSENLVNTPDFSMATNLESLDLEGTGISKFHPTIKFLRRLKLLNLRNCKSLRSFPSKIGKESLETLILSGCSNIERIPDSVGEMECLKEFCLDGTGIKQLPSSIGHLRSLELLTLEGCSKLECLPGGLGGCEFLENLHLCGCSKLQNLPESLLQIKSLETLDLSKTAITTPPPFIFHMKNLKFLSFRGRKGPPSISWATQRLCLNSMTLRLPAVLSGLRTLKELYLDDCNLHDEAIPNDICSLSSLESLYLSDNNFITLPTALSQLPRLTFLALTDCERLKSLPELPAGIQLWTDECASLDVVADSTTACNSGGNGYICAFNCFKLAEAYNAVTMLKRHLKVAERVRRRGYNIVTPGSEIPQWFINQTDDYSNSRIKIQLPPNFLNDSQIMGFAFCCVFFTDFNNNGWRGDSISFRYGIRCRNYSREVGCESFHVAGLSTRVTEDHLWLYYLPHHEMVSECEEAEISRSSRDMANARFEMEVVFEICGFHSMVKKCGVRIFYREDLEEMDGAIDEHSRPTEGDTDMDPALHRKNDPVDSFWGKRKQAALLDSEGPVEPLLRKRSRVAIHGTSAGVEGPAGPQFADLQRVIEEANLIACKLKSAKEEEERLKRENKVAKEEATRWRIEAENASNGKEELAKANIAKEGAGEELET</sequence>
<dbReference type="InterPro" id="IPR045344">
    <property type="entry name" value="C-JID"/>
</dbReference>
<protein>
    <recommendedName>
        <fullName evidence="5">C-JID domain-containing protein</fullName>
    </recommendedName>
</protein>
<dbReference type="PROSITE" id="PS51450">
    <property type="entry name" value="LRR"/>
    <property type="match status" value="1"/>
</dbReference>
<keyword evidence="1" id="KW-0433">Leucine-rich repeat</keyword>
<evidence type="ECO:0000256" key="4">
    <source>
        <dbReference type="SAM" id="MobiDB-lite"/>
    </source>
</evidence>
<name>A0ABR2SL36_9ROSI</name>
<dbReference type="Proteomes" id="UP001396334">
    <property type="component" value="Unassembled WGS sequence"/>
</dbReference>
<evidence type="ECO:0000259" key="5">
    <source>
        <dbReference type="Pfam" id="PF20160"/>
    </source>
</evidence>
<dbReference type="Gene3D" id="3.80.10.10">
    <property type="entry name" value="Ribonuclease Inhibitor"/>
    <property type="match status" value="2"/>
</dbReference>
<keyword evidence="2" id="KW-0677">Repeat</keyword>
<dbReference type="Pfam" id="PF00560">
    <property type="entry name" value="LRR_1"/>
    <property type="match status" value="1"/>
</dbReference>
<feature type="coiled-coil region" evidence="3">
    <location>
        <begin position="708"/>
        <end position="749"/>
    </location>
</feature>
<keyword evidence="7" id="KW-1185">Reference proteome</keyword>
<reference evidence="6 7" key="1">
    <citation type="journal article" date="2024" name="G3 (Bethesda)">
        <title>Genome assembly of Hibiscus sabdariffa L. provides insights into metabolisms of medicinal natural products.</title>
        <authorList>
            <person name="Kim T."/>
        </authorList>
    </citation>
    <scope>NUCLEOTIDE SEQUENCE [LARGE SCALE GENOMIC DNA]</scope>
    <source>
        <strain evidence="6">TK-2024</strain>
        <tissue evidence="6">Old leaves</tissue>
    </source>
</reference>
<evidence type="ECO:0000313" key="7">
    <source>
        <dbReference type="Proteomes" id="UP001396334"/>
    </source>
</evidence>
<dbReference type="InterPro" id="IPR001611">
    <property type="entry name" value="Leu-rich_rpt"/>
</dbReference>
<dbReference type="EMBL" id="JBBPBN010000013">
    <property type="protein sequence ID" value="KAK9025730.1"/>
    <property type="molecule type" value="Genomic_DNA"/>
</dbReference>
<evidence type="ECO:0000256" key="3">
    <source>
        <dbReference type="SAM" id="Coils"/>
    </source>
</evidence>
<evidence type="ECO:0000313" key="6">
    <source>
        <dbReference type="EMBL" id="KAK9025730.1"/>
    </source>
</evidence>
<evidence type="ECO:0000256" key="2">
    <source>
        <dbReference type="ARBA" id="ARBA00022737"/>
    </source>
</evidence>
<dbReference type="InterPro" id="IPR044974">
    <property type="entry name" value="Disease_R_plants"/>
</dbReference>
<feature type="domain" description="C-JID" evidence="5">
    <location>
        <begin position="478"/>
        <end position="629"/>
    </location>
</feature>
<comment type="caution">
    <text evidence="6">The sequence shown here is derived from an EMBL/GenBank/DDBJ whole genome shotgun (WGS) entry which is preliminary data.</text>
</comment>
<evidence type="ECO:0000256" key="1">
    <source>
        <dbReference type="ARBA" id="ARBA00022614"/>
    </source>
</evidence>
<dbReference type="SMART" id="SM00369">
    <property type="entry name" value="LRR_TYP"/>
    <property type="match status" value="3"/>
</dbReference>
<dbReference type="Pfam" id="PF20160">
    <property type="entry name" value="C-JID"/>
    <property type="match status" value="1"/>
</dbReference>